<dbReference type="AlphaFoldDB" id="A1ARL8"/>
<sequence length="127" mass="14580">MRNFIARPCMRQRIWSAMRIMTRFTIPDLCRVVEGATTANVQSYVSRLHKEGYVGKIGKVRRGYAGEYQGYQLVKNTGPTMPVLLKGRHKKESETERQTGKETEEQIEIQTVRQNRGLLPRETGALP</sequence>
<evidence type="ECO:0000256" key="1">
    <source>
        <dbReference type="SAM" id="MobiDB-lite"/>
    </source>
</evidence>
<dbReference type="KEGG" id="ppd:Ppro_2382"/>
<accession>A1ARL8</accession>
<reference evidence="2 3" key="1">
    <citation type="submission" date="2006-10" db="EMBL/GenBank/DDBJ databases">
        <title>Complete sequence of chromosome of Pelobacter propionicus DSM 2379.</title>
        <authorList>
            <consortium name="US DOE Joint Genome Institute"/>
            <person name="Copeland A."/>
            <person name="Lucas S."/>
            <person name="Lapidus A."/>
            <person name="Barry K."/>
            <person name="Detter J.C."/>
            <person name="Glavina del Rio T."/>
            <person name="Hammon N."/>
            <person name="Israni S."/>
            <person name="Dalin E."/>
            <person name="Tice H."/>
            <person name="Pitluck S."/>
            <person name="Saunders E."/>
            <person name="Brettin T."/>
            <person name="Bruce D."/>
            <person name="Han C."/>
            <person name="Tapia R."/>
            <person name="Schmutz J."/>
            <person name="Larimer F."/>
            <person name="Land M."/>
            <person name="Hauser L."/>
            <person name="Kyrpides N."/>
            <person name="Kim E."/>
            <person name="Lovley D."/>
            <person name="Richardson P."/>
        </authorList>
    </citation>
    <scope>NUCLEOTIDE SEQUENCE [LARGE SCALE GENOMIC DNA]</scope>
    <source>
        <strain evidence="3">DSM 2379 / NBRC 103807 / OttBd1</strain>
    </source>
</reference>
<dbReference type="Proteomes" id="UP000006732">
    <property type="component" value="Chromosome"/>
</dbReference>
<dbReference type="EMBL" id="CP000482">
    <property type="protein sequence ID" value="ABK99988.1"/>
    <property type="molecule type" value="Genomic_DNA"/>
</dbReference>
<dbReference type="eggNOG" id="ENOG5032D85">
    <property type="taxonomic scope" value="Bacteria"/>
</dbReference>
<gene>
    <name evidence="2" type="ordered locus">Ppro_2382</name>
</gene>
<evidence type="ECO:0000313" key="2">
    <source>
        <dbReference type="EMBL" id="ABK99988.1"/>
    </source>
</evidence>
<name>A1ARL8_PELPD</name>
<feature type="region of interest" description="Disordered" evidence="1">
    <location>
        <begin position="80"/>
        <end position="127"/>
    </location>
</feature>
<proteinExistence type="predicted"/>
<organism evidence="2 3">
    <name type="scientific">Pelobacter propionicus (strain DSM 2379 / NBRC 103807 / OttBd1)</name>
    <dbReference type="NCBI Taxonomy" id="338966"/>
    <lineage>
        <taxon>Bacteria</taxon>
        <taxon>Pseudomonadati</taxon>
        <taxon>Thermodesulfobacteriota</taxon>
        <taxon>Desulfuromonadia</taxon>
        <taxon>Desulfuromonadales</taxon>
        <taxon>Desulfuromonadaceae</taxon>
        <taxon>Pelobacter</taxon>
    </lineage>
</organism>
<keyword evidence="3" id="KW-1185">Reference proteome</keyword>
<dbReference type="STRING" id="338966.Ppro_2382"/>
<feature type="compositionally biased region" description="Basic and acidic residues" evidence="1">
    <location>
        <begin position="91"/>
        <end position="104"/>
    </location>
</feature>
<protein>
    <submittedName>
        <fullName evidence="2">Uncharacterized protein</fullName>
    </submittedName>
</protein>
<evidence type="ECO:0000313" key="3">
    <source>
        <dbReference type="Proteomes" id="UP000006732"/>
    </source>
</evidence>
<dbReference type="HOGENOM" id="CLU_1968462_0_0_7"/>